<evidence type="ECO:0000256" key="1">
    <source>
        <dbReference type="SAM" id="SignalP"/>
    </source>
</evidence>
<name>A0A4Y1QW99_PRUDU</name>
<sequence>MSTILLMLELTAMMLATLAVFKATRDFINAVIASARLGAVQILKLRGTYSKSQRKLGSTSER</sequence>
<organism evidence="2">
    <name type="scientific">Prunus dulcis</name>
    <name type="common">Almond</name>
    <name type="synonym">Amygdalus dulcis</name>
    <dbReference type="NCBI Taxonomy" id="3755"/>
    <lineage>
        <taxon>Eukaryota</taxon>
        <taxon>Viridiplantae</taxon>
        <taxon>Streptophyta</taxon>
        <taxon>Embryophyta</taxon>
        <taxon>Tracheophyta</taxon>
        <taxon>Spermatophyta</taxon>
        <taxon>Magnoliopsida</taxon>
        <taxon>eudicotyledons</taxon>
        <taxon>Gunneridae</taxon>
        <taxon>Pentapetalae</taxon>
        <taxon>rosids</taxon>
        <taxon>fabids</taxon>
        <taxon>Rosales</taxon>
        <taxon>Rosaceae</taxon>
        <taxon>Amygdaloideae</taxon>
        <taxon>Amygdaleae</taxon>
        <taxon>Prunus</taxon>
    </lineage>
</organism>
<accession>A0A4Y1QW99</accession>
<gene>
    <name evidence="2" type="ORF">Prudu_004781</name>
</gene>
<dbReference type="EMBL" id="AP019297">
    <property type="protein sequence ID" value="BBG96078.1"/>
    <property type="molecule type" value="Genomic_DNA"/>
</dbReference>
<protein>
    <submittedName>
        <fullName evidence="2">Uncharacterized protein</fullName>
    </submittedName>
</protein>
<keyword evidence="1" id="KW-0732">Signal</keyword>
<feature type="signal peptide" evidence="1">
    <location>
        <begin position="1"/>
        <end position="19"/>
    </location>
</feature>
<dbReference type="AlphaFoldDB" id="A0A4Y1QW99"/>
<reference evidence="2" key="1">
    <citation type="journal article" date="2019" name="Science">
        <title>Mutation of a bHLH transcription factor allowed almond domestication.</title>
        <authorList>
            <person name="Sanchez-Perez R."/>
            <person name="Pavan S."/>
            <person name="Mazzeo R."/>
            <person name="Moldovan C."/>
            <person name="Aiese Cigliano R."/>
            <person name="Del Cueto J."/>
            <person name="Ricciardi F."/>
            <person name="Lotti C."/>
            <person name="Ricciardi L."/>
            <person name="Dicenta F."/>
            <person name="Lopez-Marques R.L."/>
            <person name="Lindberg Moller B."/>
        </authorList>
    </citation>
    <scope>NUCLEOTIDE SEQUENCE</scope>
</reference>
<feature type="chain" id="PRO_5021465068" evidence="1">
    <location>
        <begin position="20"/>
        <end position="62"/>
    </location>
</feature>
<evidence type="ECO:0000313" key="2">
    <source>
        <dbReference type="EMBL" id="BBG96078.1"/>
    </source>
</evidence>
<proteinExistence type="predicted"/>